<reference evidence="4" key="1">
    <citation type="journal article" date="2016" name="J. Comp. Physiol. B">
        <title>Identification and characterisation of hemocyanin of the fish louse Argulus (Crustacea: Branchiura).</title>
        <authorList>
            <person name="Pinnow P."/>
            <person name="Fabrizius A."/>
            <person name="Pick C."/>
            <person name="Burmester T."/>
        </authorList>
    </citation>
    <scope>NUCLEOTIDE SEQUENCE</scope>
    <source>
        <tissue evidence="4">Whole organism</tissue>
    </source>
</reference>
<dbReference type="SUPFAM" id="SSF81296">
    <property type="entry name" value="E set domains"/>
    <property type="match status" value="1"/>
</dbReference>
<protein>
    <submittedName>
        <fullName evidence="4">Hemocyanin 2</fullName>
    </submittedName>
</protein>
<dbReference type="InterPro" id="IPR002227">
    <property type="entry name" value="Tyrosinase_Cu-bd"/>
</dbReference>
<dbReference type="InterPro" id="IPR008922">
    <property type="entry name" value="Di-copper_centre_dom_sf"/>
</dbReference>
<accession>A0A0M7BH04</accession>
<dbReference type="Gene3D" id="1.10.1280.10">
    <property type="entry name" value="Di-copper center containing domain from catechol oxidase"/>
    <property type="match status" value="1"/>
</dbReference>
<dbReference type="Gene3D" id="1.20.1370.10">
    <property type="entry name" value="Hemocyanin, N-terminal domain"/>
    <property type="match status" value="1"/>
</dbReference>
<feature type="chain" id="PRO_5005810314" evidence="2">
    <location>
        <begin position="17"/>
        <end position="692"/>
    </location>
</feature>
<evidence type="ECO:0000259" key="3">
    <source>
        <dbReference type="PROSITE" id="PS00498"/>
    </source>
</evidence>
<evidence type="ECO:0000256" key="1">
    <source>
        <dbReference type="ARBA" id="ARBA00009470"/>
    </source>
</evidence>
<dbReference type="InterPro" id="IPR000896">
    <property type="entry name" value="Hemocyanin/hexamerin_mid_dom"/>
</dbReference>
<dbReference type="InterPro" id="IPR013788">
    <property type="entry name" value="Hemocyanin/hexamerin"/>
</dbReference>
<feature type="signal peptide" evidence="2">
    <location>
        <begin position="1"/>
        <end position="16"/>
    </location>
</feature>
<sequence>MKAFITLSLLLSSALAWPFDSLYDEMQSDQGSLDAETKIMLVKQKHILHLIDGVFDEISHEETKKLAESYVPMDHPKDFEHFEHVKHLMDHYNNHDKQILEKGHLFTLFDTYHRGGAIDLFKVFMTAKTWEAFYGSACWARKHLNEGQFVYALTAAVAHRKDLQGIKLPAPYEINPQLYVPSHVIHEAYAAKMKQEPVVIDMGFTGTKKNPEQRVAYFGEDFGLNAHHYHWHIDFPFWWKDEDFGEHIDRKGELFFYMHHQLTARFDAERLSNHLPVVHALDWMLPIDEGFSPKTTYRKEGEFPTRPDHMEFHDLPFLTKRDMINYEFRIRDAIAHGYAYDKEGHKVMLNETDGINVLGALIEASEYSIDPHFFGSLHNYGHLMLGKVTDPTGKFGLPPSVMEHFETATRDPAFFRLHKYIDEIFKEHKDLLHPYTEDEIHMKGVHVESIELTDVERSDHPNELVTFFDDFVLDLDHILEHSDKVPSVSVKAKAQRLNHDDFKYNIKVKSDKAQKAAVRIFLAPKYDSNHEEFDLHHQRWMAIEMDKFLVDLKAGDNKIERSSRDASVSVHDFQTLSEIMEETEDALALKSAPHYSKHHRHCGIPERLLVPKGDRLGMKFHLYVILSEYHGDHHDELHGSHSYCGRLGEKYPDDHAMGFPFDRSIHDEHLFQQENIGHVEITIKHDGYHKSH</sequence>
<dbReference type="Gene3D" id="2.60.40.1520">
    <property type="entry name" value="Hemocyanin, C-terminal domain"/>
    <property type="match status" value="1"/>
</dbReference>
<dbReference type="SUPFAM" id="SSF48050">
    <property type="entry name" value="Hemocyanin, N-terminal domain"/>
    <property type="match status" value="1"/>
</dbReference>
<dbReference type="InterPro" id="IPR005204">
    <property type="entry name" value="Hemocyanin_N"/>
</dbReference>
<dbReference type="InterPro" id="IPR037020">
    <property type="entry name" value="Hemocyanin_C_sf"/>
</dbReference>
<dbReference type="PROSITE" id="PS00498">
    <property type="entry name" value="TYROSINASE_2"/>
    <property type="match status" value="1"/>
</dbReference>
<dbReference type="PROSITE" id="PS00210">
    <property type="entry name" value="HEMOCYANIN_2"/>
    <property type="match status" value="1"/>
</dbReference>
<feature type="domain" description="Tyrosinase copper-binding" evidence="3">
    <location>
        <begin position="411"/>
        <end position="422"/>
    </location>
</feature>
<dbReference type="Pfam" id="PF00372">
    <property type="entry name" value="Hemocyanin_M"/>
    <property type="match status" value="1"/>
</dbReference>
<evidence type="ECO:0000256" key="2">
    <source>
        <dbReference type="SAM" id="SignalP"/>
    </source>
</evidence>
<gene>
    <name evidence="4" type="primary">Hc2</name>
</gene>
<dbReference type="PANTHER" id="PTHR11511:SF5">
    <property type="entry name" value="FAT-BODY PROTEIN 1-RELATED"/>
    <property type="match status" value="1"/>
</dbReference>
<proteinExistence type="evidence at transcript level"/>
<dbReference type="GO" id="GO:0016491">
    <property type="term" value="F:oxidoreductase activity"/>
    <property type="evidence" value="ECO:0007669"/>
    <property type="project" value="InterPro"/>
</dbReference>
<keyword evidence="2" id="KW-0732">Signal</keyword>
<organism evidence="4">
    <name type="scientific">Argulus foliaceus</name>
    <dbReference type="NCBI Taxonomy" id="509924"/>
    <lineage>
        <taxon>Eukaryota</taxon>
        <taxon>Metazoa</taxon>
        <taxon>Ecdysozoa</taxon>
        <taxon>Arthropoda</taxon>
        <taxon>Crustacea</taxon>
        <taxon>Oligostraca</taxon>
        <taxon>Ichthyostraca</taxon>
        <taxon>Branchiura</taxon>
        <taxon>Arguloida</taxon>
        <taxon>Argulidae</taxon>
        <taxon>Argulus</taxon>
    </lineage>
</organism>
<dbReference type="InterPro" id="IPR036697">
    <property type="entry name" value="Hemocyanin_N_sf"/>
</dbReference>
<dbReference type="Pfam" id="PF03722">
    <property type="entry name" value="Hemocyanin_N"/>
    <property type="match status" value="1"/>
</dbReference>
<dbReference type="PRINTS" id="PR00187">
    <property type="entry name" value="HAEMOCYANIN"/>
</dbReference>
<dbReference type="InterPro" id="IPR014756">
    <property type="entry name" value="Ig_E-set"/>
</dbReference>
<evidence type="ECO:0000313" key="4">
    <source>
        <dbReference type="EMBL" id="CUH82792.1"/>
    </source>
</evidence>
<name>A0A0M7BH04_9CRUS</name>
<dbReference type="Pfam" id="PF03723">
    <property type="entry name" value="Hemocyanin_C"/>
    <property type="match status" value="1"/>
</dbReference>
<dbReference type="AlphaFoldDB" id="A0A0M7BH04"/>
<dbReference type="EMBL" id="LN879387">
    <property type="protein sequence ID" value="CUH82792.1"/>
    <property type="molecule type" value="mRNA"/>
</dbReference>
<dbReference type="SUPFAM" id="SSF48056">
    <property type="entry name" value="Di-copper centre-containing domain"/>
    <property type="match status" value="1"/>
</dbReference>
<dbReference type="InterPro" id="IPR005203">
    <property type="entry name" value="Hemocyanin_C"/>
</dbReference>
<dbReference type="PANTHER" id="PTHR11511">
    <property type="entry name" value="LARVAL STORAGE PROTEIN/PHENOLOXIDASE"/>
    <property type="match status" value="1"/>
</dbReference>
<comment type="similarity">
    <text evidence="1">Belongs to the tyrosinase family. Hemocyanin subfamily.</text>
</comment>